<dbReference type="GO" id="GO:0005524">
    <property type="term" value="F:ATP binding"/>
    <property type="evidence" value="ECO:0007669"/>
    <property type="project" value="UniProtKB-UniRule"/>
</dbReference>
<dbReference type="InterPro" id="IPR008271">
    <property type="entry name" value="Ser/Thr_kinase_AS"/>
</dbReference>
<evidence type="ECO:0000256" key="2">
    <source>
        <dbReference type="ARBA" id="ARBA00022840"/>
    </source>
</evidence>
<dbReference type="Gene3D" id="1.10.510.10">
    <property type="entry name" value="Transferase(Phosphotransferase) domain 1"/>
    <property type="match status" value="1"/>
</dbReference>
<dbReference type="InterPro" id="IPR052751">
    <property type="entry name" value="Plant_MAPKKK"/>
</dbReference>
<dbReference type="OrthoDB" id="20524at2759"/>
<keyword evidence="6" id="KW-1185">Reference proteome</keyword>
<dbReference type="SMART" id="SM00220">
    <property type="entry name" value="S_TKc"/>
    <property type="match status" value="1"/>
</dbReference>
<feature type="binding site" evidence="3">
    <location>
        <position position="49"/>
    </location>
    <ligand>
        <name>ATP</name>
        <dbReference type="ChEBI" id="CHEBI:30616"/>
    </ligand>
</feature>
<protein>
    <submittedName>
        <fullName evidence="5">Mitogen-activated protein kinase kinase kinase YODA</fullName>
    </submittedName>
</protein>
<organism evidence="5 6">
    <name type="scientific">Hypsibius exemplaris</name>
    <name type="common">Freshwater tardigrade</name>
    <dbReference type="NCBI Taxonomy" id="2072580"/>
    <lineage>
        <taxon>Eukaryota</taxon>
        <taxon>Metazoa</taxon>
        <taxon>Ecdysozoa</taxon>
        <taxon>Tardigrada</taxon>
        <taxon>Eutardigrada</taxon>
        <taxon>Parachela</taxon>
        <taxon>Hypsibioidea</taxon>
        <taxon>Hypsibiidae</taxon>
        <taxon>Hypsibius</taxon>
    </lineage>
</organism>
<evidence type="ECO:0000259" key="4">
    <source>
        <dbReference type="PROSITE" id="PS50011"/>
    </source>
</evidence>
<dbReference type="PANTHER" id="PTHR48011">
    <property type="entry name" value="CCR4-NOT TRANSCRIPTIONAL COMPLEX SUBUNIT CAF120-RELATED"/>
    <property type="match status" value="1"/>
</dbReference>
<keyword evidence="2 3" id="KW-0067">ATP-binding</keyword>
<accession>A0A1W0WBM8</accession>
<dbReference type="SUPFAM" id="SSF52058">
    <property type="entry name" value="L domain-like"/>
    <property type="match status" value="2"/>
</dbReference>
<dbReference type="GO" id="GO:0007165">
    <property type="term" value="P:signal transduction"/>
    <property type="evidence" value="ECO:0007669"/>
    <property type="project" value="TreeGrafter"/>
</dbReference>
<dbReference type="Pfam" id="PF00069">
    <property type="entry name" value="Pkinase"/>
    <property type="match status" value="1"/>
</dbReference>
<dbReference type="PROSITE" id="PS50011">
    <property type="entry name" value="PROTEIN_KINASE_DOM"/>
    <property type="match status" value="1"/>
</dbReference>
<dbReference type="PANTHER" id="PTHR48011:SF4">
    <property type="entry name" value="MITOGEN-ACTIVATED PROTEIN KINASE KINASE KINASE 19"/>
    <property type="match status" value="1"/>
</dbReference>
<dbReference type="Gene3D" id="3.80.10.10">
    <property type="entry name" value="Ribonuclease Inhibitor"/>
    <property type="match status" value="1"/>
</dbReference>
<dbReference type="PROSITE" id="PS00108">
    <property type="entry name" value="PROTEIN_KINASE_ST"/>
    <property type="match status" value="1"/>
</dbReference>
<dbReference type="SUPFAM" id="SSF56112">
    <property type="entry name" value="Protein kinase-like (PK-like)"/>
    <property type="match status" value="1"/>
</dbReference>
<dbReference type="InterPro" id="IPR017441">
    <property type="entry name" value="Protein_kinase_ATP_BS"/>
</dbReference>
<evidence type="ECO:0000256" key="1">
    <source>
        <dbReference type="ARBA" id="ARBA00022741"/>
    </source>
</evidence>
<name>A0A1W0WBM8_HYPEX</name>
<dbReference type="GO" id="GO:0004672">
    <property type="term" value="F:protein kinase activity"/>
    <property type="evidence" value="ECO:0007669"/>
    <property type="project" value="InterPro"/>
</dbReference>
<dbReference type="PROSITE" id="PS00107">
    <property type="entry name" value="PROTEIN_KINASE_ATP"/>
    <property type="match status" value="1"/>
</dbReference>
<dbReference type="EMBL" id="MTYJ01000141">
    <property type="protein sequence ID" value="OQV12580.1"/>
    <property type="molecule type" value="Genomic_DNA"/>
</dbReference>
<dbReference type="Proteomes" id="UP000192578">
    <property type="component" value="Unassembled WGS sequence"/>
</dbReference>
<dbReference type="AlphaFoldDB" id="A0A1W0WBM8"/>
<evidence type="ECO:0000256" key="3">
    <source>
        <dbReference type="PROSITE-ProRule" id="PRU10141"/>
    </source>
</evidence>
<keyword evidence="5" id="KW-0418">Kinase</keyword>
<dbReference type="InterPro" id="IPR000719">
    <property type="entry name" value="Prot_kinase_dom"/>
</dbReference>
<proteinExistence type="predicted"/>
<feature type="domain" description="Protein kinase" evidence="4">
    <location>
        <begin position="17"/>
        <end position="313"/>
    </location>
</feature>
<gene>
    <name evidence="5" type="ORF">BV898_13147</name>
</gene>
<dbReference type="InterPro" id="IPR011009">
    <property type="entry name" value="Kinase-like_dom_sf"/>
</dbReference>
<evidence type="ECO:0000313" key="5">
    <source>
        <dbReference type="EMBL" id="OQV12580.1"/>
    </source>
</evidence>
<comment type="caution">
    <text evidence="5">The sequence shown here is derived from an EMBL/GenBank/DDBJ whole genome shotgun (WGS) entry which is preliminary data.</text>
</comment>
<keyword evidence="1 3" id="KW-0547">Nucleotide-binding</keyword>
<sequence length="1085" mass="124271">MDSLFEQVTLDGKSEAYSLRKLLGYGGFGQVFMAVMTIDRKSTRKIAVKHLEVMPPDLPGVVLEKKLKSSWKDLWNLDHPNIIKYFGAHVTQEERVPKIALLMEYCSGGSLDRLLVEEIPASHVPIYIKQVLQGLSYLHNLRIIHTDLKPSNILLFNAHRFGAGKLKICDFDDPIILSNAITRIGDVNKFKGSMPYVSPEMAIFLFDGDSKAHKECVGRKTDIWSLGCVILDLAAKTYPRDVEVVLKELEGKDEIFIVQGDKYHELERLLKRGGVQKVPDWIAPNLKDLVDQCLTLNQQARPSAENLLRAPYFDRKIEINALPELDLFSEEDLQLLSVGGCRWKHNKPPETYVNLFYKWPGAWKFDNKKFISDMKKAIEIYNKIGKVTYISVTLPYFATRMSSIQFQSILQDISPDVIELRFYGADGFNSLLLTEISLPNLIHLGFDYCNGIRLFDGHFDGLPSLRAMTFLSSTIESMQESFLQNLPSLRFFGLNMRNPGEEVAHDTQYRVSKELKALHSAEYSWLKLHLRINPHLTDLSEDGVELWTVGEFRSRLKCEEAPNDFFEDDMNPKYREASLAMPRFEMYPVSAAEEAAVQQVIDSYEKDLSASIGRGLWSIRCNSSVPSSKFKELITHLARLKKSHPILLLLGGNRKDLNDEIFLIQDSICFLTLGLIGVYNNLQIQELNLPNLLELRFERCTDLVLTKGSLDACVNLRSIIMDRTTISQLDDGVFDKLQFLQLLSLHHNCKKLSRNDLSDQFHRLQQKNINWTYVQTFLKERSWLTGHKLPGEIWSFSDESTRWESQGHDASYAFLAQSLILKTPQQSALPVFRITPPLFNLLEIVSRSQRTSHPYGDGIIRLNLIIKNLKNKDSEIDDMINAIAAVKSIYNDNPVDVLINCVDIFERDLLKRLSSNVMSLTIESIDKFDGSLLSRMELSKLVDLDFIACTNVILRNKHFSTMPALRIITFWGGSTLAPPEEIQNLFGEIKHLTWLGLHRGLRNKTKTNTGNCNWEGLTKDECQYLFRLYKAPEFEGVRQLLREKPNLTKKYEEGEINRFVTFENTLFPSEEMFTLEEIESLLPLL</sequence>
<keyword evidence="5" id="KW-0808">Transferase</keyword>
<dbReference type="InterPro" id="IPR032675">
    <property type="entry name" value="LRR_dom_sf"/>
</dbReference>
<reference evidence="6" key="1">
    <citation type="submission" date="2017-01" db="EMBL/GenBank/DDBJ databases">
        <title>Comparative genomics of anhydrobiosis in the tardigrade Hypsibius dujardini.</title>
        <authorList>
            <person name="Yoshida Y."/>
            <person name="Koutsovoulos G."/>
            <person name="Laetsch D."/>
            <person name="Stevens L."/>
            <person name="Kumar S."/>
            <person name="Horikawa D."/>
            <person name="Ishino K."/>
            <person name="Komine S."/>
            <person name="Tomita M."/>
            <person name="Blaxter M."/>
            <person name="Arakawa K."/>
        </authorList>
    </citation>
    <scope>NUCLEOTIDE SEQUENCE [LARGE SCALE GENOMIC DNA]</scope>
    <source>
        <strain evidence="6">Z151</strain>
    </source>
</reference>
<evidence type="ECO:0000313" key="6">
    <source>
        <dbReference type="Proteomes" id="UP000192578"/>
    </source>
</evidence>